<accession>A0A5N6U303</accession>
<dbReference type="AlphaFoldDB" id="A0A5N6U303"/>
<dbReference type="Proteomes" id="UP000325780">
    <property type="component" value="Unassembled WGS sequence"/>
</dbReference>
<dbReference type="EMBL" id="ML742045">
    <property type="protein sequence ID" value="KAE8153005.1"/>
    <property type="molecule type" value="Genomic_DNA"/>
</dbReference>
<keyword evidence="4" id="KW-1185">Reference proteome</keyword>
<feature type="region of interest" description="Disordered" evidence="1">
    <location>
        <begin position="128"/>
        <end position="149"/>
    </location>
</feature>
<evidence type="ECO:0000256" key="1">
    <source>
        <dbReference type="SAM" id="MobiDB-lite"/>
    </source>
</evidence>
<feature type="transmembrane region" description="Helical" evidence="2">
    <location>
        <begin position="37"/>
        <end position="61"/>
    </location>
</feature>
<keyword evidence="2" id="KW-1133">Transmembrane helix</keyword>
<keyword evidence="2" id="KW-0472">Membrane</keyword>
<proteinExistence type="predicted"/>
<keyword evidence="2" id="KW-0812">Transmembrane</keyword>
<evidence type="ECO:0000256" key="2">
    <source>
        <dbReference type="SAM" id="Phobius"/>
    </source>
</evidence>
<protein>
    <submittedName>
        <fullName evidence="3">Uncharacterized protein</fullName>
    </submittedName>
</protein>
<name>A0A5N6U303_ASPAV</name>
<evidence type="ECO:0000313" key="3">
    <source>
        <dbReference type="EMBL" id="KAE8153005.1"/>
    </source>
</evidence>
<reference evidence="3 4" key="1">
    <citation type="submission" date="2019-04" db="EMBL/GenBank/DDBJ databases">
        <title>Friends and foes A comparative genomics study of 23 Aspergillus species from section Flavi.</title>
        <authorList>
            <consortium name="DOE Joint Genome Institute"/>
            <person name="Kjaerbolling I."/>
            <person name="Vesth T."/>
            <person name="Frisvad J.C."/>
            <person name="Nybo J.L."/>
            <person name="Theobald S."/>
            <person name="Kildgaard S."/>
            <person name="Isbrandt T."/>
            <person name="Kuo A."/>
            <person name="Sato A."/>
            <person name="Lyhne E.K."/>
            <person name="Kogle M.E."/>
            <person name="Wiebenga A."/>
            <person name="Kun R.S."/>
            <person name="Lubbers R.J."/>
            <person name="Makela M.R."/>
            <person name="Barry K."/>
            <person name="Chovatia M."/>
            <person name="Clum A."/>
            <person name="Daum C."/>
            <person name="Haridas S."/>
            <person name="He G."/>
            <person name="LaButti K."/>
            <person name="Lipzen A."/>
            <person name="Mondo S."/>
            <person name="Riley R."/>
            <person name="Salamov A."/>
            <person name="Simmons B.A."/>
            <person name="Magnuson J.K."/>
            <person name="Henrissat B."/>
            <person name="Mortensen U.H."/>
            <person name="Larsen T.O."/>
            <person name="Devries R.P."/>
            <person name="Grigoriev I.V."/>
            <person name="Machida M."/>
            <person name="Baker S.E."/>
            <person name="Andersen M.R."/>
        </authorList>
    </citation>
    <scope>NUCLEOTIDE SEQUENCE [LARGE SCALE GENOMIC DNA]</scope>
    <source>
        <strain evidence="3 4">IBT 18842</strain>
    </source>
</reference>
<evidence type="ECO:0000313" key="4">
    <source>
        <dbReference type="Proteomes" id="UP000325780"/>
    </source>
</evidence>
<feature type="compositionally biased region" description="Basic and acidic residues" evidence="1">
    <location>
        <begin position="136"/>
        <end position="149"/>
    </location>
</feature>
<feature type="transmembrane region" description="Helical" evidence="2">
    <location>
        <begin position="7"/>
        <end position="31"/>
    </location>
</feature>
<gene>
    <name evidence="3" type="ORF">BDV25DRAFT_48168</name>
</gene>
<sequence length="149" mass="16972">MITFIFVALNVFLLSLYGRYFLLPVGVGVLYLSSFPLLFSLFSLFIFHFFLYLIFLTFPIFPFPFSLYPVFFSFDFEEGESDGLHLVFSVCADFENLPILSLPSDHLPHKPVPHHFPSLLVSPIISPSGISKQNTKSKEGGERGERIEI</sequence>
<organism evidence="3 4">
    <name type="scientific">Aspergillus avenaceus</name>
    <dbReference type="NCBI Taxonomy" id="36643"/>
    <lineage>
        <taxon>Eukaryota</taxon>
        <taxon>Fungi</taxon>
        <taxon>Dikarya</taxon>
        <taxon>Ascomycota</taxon>
        <taxon>Pezizomycotina</taxon>
        <taxon>Eurotiomycetes</taxon>
        <taxon>Eurotiomycetidae</taxon>
        <taxon>Eurotiales</taxon>
        <taxon>Aspergillaceae</taxon>
        <taxon>Aspergillus</taxon>
        <taxon>Aspergillus subgen. Circumdati</taxon>
    </lineage>
</organism>